<keyword evidence="6" id="KW-0378">Hydrolase</keyword>
<feature type="transmembrane region" description="Helical" evidence="9">
    <location>
        <begin position="12"/>
        <end position="32"/>
    </location>
</feature>
<keyword evidence="7" id="KW-0460">Magnesium</keyword>
<evidence type="ECO:0000256" key="6">
    <source>
        <dbReference type="ARBA" id="ARBA00022801"/>
    </source>
</evidence>
<evidence type="ECO:0000313" key="11">
    <source>
        <dbReference type="EMBL" id="MFD2697489.1"/>
    </source>
</evidence>
<dbReference type="PANTHER" id="PTHR15822">
    <property type="entry name" value="TRAF AND TNF RECEPTOR-ASSOCIATED PROTEIN"/>
    <property type="match status" value="1"/>
</dbReference>
<dbReference type="InterPro" id="IPR051547">
    <property type="entry name" value="TDP2-like"/>
</dbReference>
<reference evidence="12" key="1">
    <citation type="journal article" date="2019" name="Int. J. Syst. Evol. Microbiol.">
        <title>The Global Catalogue of Microorganisms (GCM) 10K type strain sequencing project: providing services to taxonomists for standard genome sequencing and annotation.</title>
        <authorList>
            <consortium name="The Broad Institute Genomics Platform"/>
            <consortium name="The Broad Institute Genome Sequencing Center for Infectious Disease"/>
            <person name="Wu L."/>
            <person name="Ma J."/>
        </authorList>
    </citation>
    <scope>NUCLEOTIDE SEQUENCE [LARGE SCALE GENOMIC DNA]</scope>
    <source>
        <strain evidence="12">KCTC 42255</strain>
    </source>
</reference>
<evidence type="ECO:0000256" key="1">
    <source>
        <dbReference type="ARBA" id="ARBA00001936"/>
    </source>
</evidence>
<dbReference type="GO" id="GO:0004519">
    <property type="term" value="F:endonuclease activity"/>
    <property type="evidence" value="ECO:0007669"/>
    <property type="project" value="UniProtKB-KW"/>
</dbReference>
<dbReference type="Pfam" id="PF03372">
    <property type="entry name" value="Exo_endo_phos"/>
    <property type="match status" value="1"/>
</dbReference>
<keyword evidence="9" id="KW-0812">Transmembrane</keyword>
<dbReference type="EMBL" id="JBHULZ010000026">
    <property type="protein sequence ID" value="MFD2697489.1"/>
    <property type="molecule type" value="Genomic_DNA"/>
</dbReference>
<accession>A0ABW5SDS5</accession>
<dbReference type="SUPFAM" id="SSF56219">
    <property type="entry name" value="DNase I-like"/>
    <property type="match status" value="1"/>
</dbReference>
<evidence type="ECO:0000256" key="7">
    <source>
        <dbReference type="ARBA" id="ARBA00022842"/>
    </source>
</evidence>
<keyword evidence="5" id="KW-0227">DNA damage</keyword>
<evidence type="ECO:0000259" key="10">
    <source>
        <dbReference type="Pfam" id="PF03372"/>
    </source>
</evidence>
<dbReference type="RefSeq" id="WP_379045460.1">
    <property type="nucleotide sequence ID" value="NZ_JBHULZ010000026.1"/>
</dbReference>
<organism evidence="11 12">
    <name type="scientific">Mesonia sediminis</name>
    <dbReference type="NCBI Taxonomy" id="1703946"/>
    <lineage>
        <taxon>Bacteria</taxon>
        <taxon>Pseudomonadati</taxon>
        <taxon>Bacteroidota</taxon>
        <taxon>Flavobacteriia</taxon>
        <taxon>Flavobacteriales</taxon>
        <taxon>Flavobacteriaceae</taxon>
        <taxon>Mesonia</taxon>
    </lineage>
</organism>
<sequence>MKGLSVFNKLVFFINTLVALALLLAYLLPYIPPVTFPFLAVLSLGLPILFLLNFIFVIYWLLGLKRQVFLSLLIILIGFNHLLSLYKIRSLEAEVDPQKAISLMTFNVRQFNVYDWLPQPNLKARIGEFIAQEDPDILLFQEYNHQEAPDLSQYAYSYLPVLKGKASQAIYSKYPIINRASADFKNTGNNALYADLVIKEDTIRVFNIHLESLKINPSVKELQKENREQLITRVGRSFRKQQQQTEQILALVNQSHYPSIVAGDLNNSAFSYVYRRLSENFNDAFKMAGEGFGKTFVFDFIPLRIDVILTSPAFKIIDFKNYSEQLSDHYPIKSTFYLDNSVANK</sequence>
<keyword evidence="3" id="KW-0540">Nuclease</keyword>
<proteinExistence type="predicted"/>
<keyword evidence="12" id="KW-1185">Reference proteome</keyword>
<keyword evidence="9" id="KW-1133">Transmembrane helix</keyword>
<dbReference type="InterPro" id="IPR036691">
    <property type="entry name" value="Endo/exonu/phosph_ase_sf"/>
</dbReference>
<dbReference type="Gene3D" id="3.60.10.10">
    <property type="entry name" value="Endonuclease/exonuclease/phosphatase"/>
    <property type="match status" value="1"/>
</dbReference>
<evidence type="ECO:0000256" key="4">
    <source>
        <dbReference type="ARBA" id="ARBA00022723"/>
    </source>
</evidence>
<dbReference type="PANTHER" id="PTHR15822:SF4">
    <property type="entry name" value="TYROSYL-DNA PHOSPHODIESTERASE 2"/>
    <property type="match status" value="1"/>
</dbReference>
<feature type="transmembrane region" description="Helical" evidence="9">
    <location>
        <begin position="38"/>
        <end position="61"/>
    </location>
</feature>
<evidence type="ECO:0000256" key="5">
    <source>
        <dbReference type="ARBA" id="ARBA00022763"/>
    </source>
</evidence>
<name>A0ABW5SDS5_9FLAO</name>
<comment type="cofactor">
    <cofactor evidence="1">
        <name>Mn(2+)</name>
        <dbReference type="ChEBI" id="CHEBI:29035"/>
    </cofactor>
</comment>
<protein>
    <submittedName>
        <fullName evidence="11">Endonuclease/exonuclease/phosphatase family protein</fullName>
    </submittedName>
</protein>
<comment type="caution">
    <text evidence="11">The sequence shown here is derived from an EMBL/GenBank/DDBJ whole genome shotgun (WGS) entry which is preliminary data.</text>
</comment>
<dbReference type="InterPro" id="IPR005135">
    <property type="entry name" value="Endo/exonuclease/phosphatase"/>
</dbReference>
<evidence type="ECO:0000256" key="9">
    <source>
        <dbReference type="SAM" id="Phobius"/>
    </source>
</evidence>
<keyword evidence="9" id="KW-0472">Membrane</keyword>
<keyword evidence="8" id="KW-0234">DNA repair</keyword>
<evidence type="ECO:0000313" key="12">
    <source>
        <dbReference type="Proteomes" id="UP001597357"/>
    </source>
</evidence>
<evidence type="ECO:0000256" key="3">
    <source>
        <dbReference type="ARBA" id="ARBA00022722"/>
    </source>
</evidence>
<evidence type="ECO:0000256" key="2">
    <source>
        <dbReference type="ARBA" id="ARBA00001946"/>
    </source>
</evidence>
<evidence type="ECO:0000256" key="8">
    <source>
        <dbReference type="ARBA" id="ARBA00023204"/>
    </source>
</evidence>
<feature type="transmembrane region" description="Helical" evidence="9">
    <location>
        <begin position="68"/>
        <end position="86"/>
    </location>
</feature>
<dbReference type="Proteomes" id="UP001597357">
    <property type="component" value="Unassembled WGS sequence"/>
</dbReference>
<keyword evidence="4" id="KW-0479">Metal-binding</keyword>
<keyword evidence="11" id="KW-0255">Endonuclease</keyword>
<dbReference type="CDD" id="cd09084">
    <property type="entry name" value="EEP-2"/>
    <property type="match status" value="1"/>
</dbReference>
<comment type="cofactor">
    <cofactor evidence="2">
        <name>Mg(2+)</name>
        <dbReference type="ChEBI" id="CHEBI:18420"/>
    </cofactor>
</comment>
<gene>
    <name evidence="11" type="ORF">ACFSQ0_05760</name>
</gene>
<feature type="domain" description="Endonuclease/exonuclease/phosphatase" evidence="10">
    <location>
        <begin position="104"/>
        <end position="329"/>
    </location>
</feature>